<accession>A0A1I2IEE7</accession>
<evidence type="ECO:0000256" key="1">
    <source>
        <dbReference type="ARBA" id="ARBA00005417"/>
    </source>
</evidence>
<keyword evidence="3" id="KW-0547">Nucleotide-binding</keyword>
<proteinExistence type="inferred from homology"/>
<evidence type="ECO:0000313" key="7">
    <source>
        <dbReference type="Proteomes" id="UP000199645"/>
    </source>
</evidence>
<dbReference type="InterPro" id="IPR003593">
    <property type="entry name" value="AAA+_ATPase"/>
</dbReference>
<dbReference type="AlphaFoldDB" id="A0A1I2IEE7"/>
<organism evidence="6 7">
    <name type="scientific">Actinoplanes philippinensis</name>
    <dbReference type="NCBI Taxonomy" id="35752"/>
    <lineage>
        <taxon>Bacteria</taxon>
        <taxon>Bacillati</taxon>
        <taxon>Actinomycetota</taxon>
        <taxon>Actinomycetes</taxon>
        <taxon>Micromonosporales</taxon>
        <taxon>Micromonosporaceae</taxon>
        <taxon>Actinoplanes</taxon>
    </lineage>
</organism>
<evidence type="ECO:0000313" key="6">
    <source>
        <dbReference type="EMBL" id="SFF38911.1"/>
    </source>
</evidence>
<evidence type="ECO:0000256" key="2">
    <source>
        <dbReference type="ARBA" id="ARBA00022448"/>
    </source>
</evidence>
<evidence type="ECO:0000256" key="3">
    <source>
        <dbReference type="ARBA" id="ARBA00022741"/>
    </source>
</evidence>
<dbReference type="InterPro" id="IPR017871">
    <property type="entry name" value="ABC_transporter-like_CS"/>
</dbReference>
<dbReference type="PROSITE" id="PS00211">
    <property type="entry name" value="ABC_TRANSPORTER_1"/>
    <property type="match status" value="2"/>
</dbReference>
<name>A0A1I2IEE7_9ACTN</name>
<dbReference type="Pfam" id="PF00005">
    <property type="entry name" value="ABC_tran"/>
    <property type="match status" value="2"/>
</dbReference>
<comment type="similarity">
    <text evidence="1">Belongs to the ABC transporter superfamily.</text>
</comment>
<dbReference type="PANTHER" id="PTHR43776:SF7">
    <property type="entry name" value="D,D-DIPEPTIDE TRANSPORT ATP-BINDING PROTEIN DDPF-RELATED"/>
    <property type="match status" value="1"/>
</dbReference>
<dbReference type="Proteomes" id="UP000199645">
    <property type="component" value="Unassembled WGS sequence"/>
</dbReference>
<dbReference type="InterPro" id="IPR003439">
    <property type="entry name" value="ABC_transporter-like_ATP-bd"/>
</dbReference>
<gene>
    <name evidence="6" type="ORF">SAMN05421541_109464</name>
</gene>
<keyword evidence="4 6" id="KW-0067">ATP-binding</keyword>
<dbReference type="PANTHER" id="PTHR43776">
    <property type="entry name" value="TRANSPORT ATP-BINDING PROTEIN"/>
    <property type="match status" value="1"/>
</dbReference>
<dbReference type="EMBL" id="FONV01000009">
    <property type="protein sequence ID" value="SFF38911.1"/>
    <property type="molecule type" value="Genomic_DNA"/>
</dbReference>
<dbReference type="SMART" id="SM00382">
    <property type="entry name" value="AAA"/>
    <property type="match status" value="2"/>
</dbReference>
<feature type="domain" description="ABC transporter" evidence="5">
    <location>
        <begin position="7"/>
        <end position="255"/>
    </location>
</feature>
<evidence type="ECO:0000259" key="5">
    <source>
        <dbReference type="PROSITE" id="PS50893"/>
    </source>
</evidence>
<keyword evidence="2" id="KW-0813">Transport</keyword>
<dbReference type="InterPro" id="IPR027417">
    <property type="entry name" value="P-loop_NTPase"/>
</dbReference>
<reference evidence="6 7" key="1">
    <citation type="submission" date="2016-10" db="EMBL/GenBank/DDBJ databases">
        <authorList>
            <person name="de Groot N.N."/>
        </authorList>
    </citation>
    <scope>NUCLEOTIDE SEQUENCE [LARGE SCALE GENOMIC DNA]</scope>
    <source>
        <strain evidence="6 7">DSM 43019</strain>
    </source>
</reference>
<sequence>MTALVRVRRLSVAYTVGRRRRDVLTDCDLTVRQGETVALVGASGCGKSTLARALLGLLPGSAVVAADTIEVAGHDLTNAGDRAFQAIRGTVAGFVAQDPATGLDPTMRIGAQVAEAVRRRPGVAGRSVRAEVLALLEAAGLDDSARRARQYPHELSGGMRQRVLIAVALAGGPRLLIADEPTSALDAGSRRRILDHLRRLTARRELSLLLITHDPAVAAEYAQRTATIHAGRVIEQDVAPGVTPGPGRDRSRRLLIAPPTGPRSAGPAVAPPILRLEDVSKTFRGPGGGRSVRAVQRLTLSVERGQTLGLVGPSGSGKTTTLRICCGLERPDTGRVIVGGADITGWSQRRLRPLRRGFQLVHQNPQASLDPSFTVAQTITEPLLSFRIGDRVTRRAAARELLDRVGLPRSYLDRRPGELSGGQIQRVAIARALALQPALLLLDEPVSALDVAVQDQILALLAGLQRERGLSYLLISHDLAVVARLAHRVAVLDHGRLVRHGPADQVFTALSGETPRRSPAAT</sequence>
<dbReference type="CDD" id="cd03257">
    <property type="entry name" value="ABC_NikE_OppD_transporters"/>
    <property type="match status" value="2"/>
</dbReference>
<feature type="domain" description="ABC transporter" evidence="5">
    <location>
        <begin position="274"/>
        <end position="519"/>
    </location>
</feature>
<dbReference type="PROSITE" id="PS50893">
    <property type="entry name" value="ABC_TRANSPORTER_2"/>
    <property type="match status" value="2"/>
</dbReference>
<dbReference type="GO" id="GO:0055085">
    <property type="term" value="P:transmembrane transport"/>
    <property type="evidence" value="ECO:0007669"/>
    <property type="project" value="UniProtKB-ARBA"/>
</dbReference>
<dbReference type="GO" id="GO:0016887">
    <property type="term" value="F:ATP hydrolysis activity"/>
    <property type="evidence" value="ECO:0007669"/>
    <property type="project" value="InterPro"/>
</dbReference>
<dbReference type="Gene3D" id="3.40.50.300">
    <property type="entry name" value="P-loop containing nucleotide triphosphate hydrolases"/>
    <property type="match status" value="2"/>
</dbReference>
<dbReference type="SUPFAM" id="SSF52540">
    <property type="entry name" value="P-loop containing nucleoside triphosphate hydrolases"/>
    <property type="match status" value="2"/>
</dbReference>
<dbReference type="InterPro" id="IPR050319">
    <property type="entry name" value="ABC_transp_ATP-bind"/>
</dbReference>
<dbReference type="RefSeq" id="WP_093618328.1">
    <property type="nucleotide sequence ID" value="NZ_BOMT01000052.1"/>
</dbReference>
<keyword evidence="7" id="KW-1185">Reference proteome</keyword>
<evidence type="ECO:0000256" key="4">
    <source>
        <dbReference type="ARBA" id="ARBA00022840"/>
    </source>
</evidence>
<protein>
    <submittedName>
        <fullName evidence="6">Peptide/nickel transport system ATP-binding protein</fullName>
    </submittedName>
</protein>
<dbReference type="GO" id="GO:0005524">
    <property type="term" value="F:ATP binding"/>
    <property type="evidence" value="ECO:0007669"/>
    <property type="project" value="UniProtKB-KW"/>
</dbReference>
<dbReference type="OrthoDB" id="8036461at2"/>
<dbReference type="STRING" id="35752.SAMN05421541_109464"/>